<dbReference type="Pfam" id="PF13595">
    <property type="entry name" value="DUF4138"/>
    <property type="match status" value="1"/>
</dbReference>
<feature type="signal peptide" evidence="1">
    <location>
        <begin position="1"/>
        <end position="18"/>
    </location>
</feature>
<feature type="chain" id="PRO_5016795713" evidence="1">
    <location>
        <begin position="19"/>
        <end position="261"/>
    </location>
</feature>
<evidence type="ECO:0000256" key="1">
    <source>
        <dbReference type="SAM" id="SignalP"/>
    </source>
</evidence>
<dbReference type="Proteomes" id="UP000264217">
    <property type="component" value="Unassembled WGS sequence"/>
</dbReference>
<keyword evidence="3" id="KW-1185">Reference proteome</keyword>
<keyword evidence="1" id="KW-0732">Signal</keyword>
<proteinExistence type="predicted"/>
<gene>
    <name evidence="2" type="ORF">D0C36_19220</name>
</gene>
<organism evidence="2 3">
    <name type="scientific">Mucilaginibacter conchicola</name>
    <dbReference type="NCBI Taxonomy" id="2303333"/>
    <lineage>
        <taxon>Bacteria</taxon>
        <taxon>Pseudomonadati</taxon>
        <taxon>Bacteroidota</taxon>
        <taxon>Sphingobacteriia</taxon>
        <taxon>Sphingobacteriales</taxon>
        <taxon>Sphingobacteriaceae</taxon>
        <taxon>Mucilaginibacter</taxon>
    </lineage>
</organism>
<dbReference type="AlphaFoldDB" id="A0A372NRV0"/>
<protein>
    <submittedName>
        <fullName evidence="2">DUF4138 domain-containing protein</fullName>
    </submittedName>
</protein>
<name>A0A372NRV0_9SPHI</name>
<sequence length="261" mass="29557">MKKFLFYLAALCPNFLLAQPAVTITKNQTIHFISPEPIQYADISARTLAGDLPLKNVFRLRIKDSASAFTGAIVTIAGEKFIAQYRIVRSDSAGPSQIEISPSDTRPLDISGIGFSENQLRSMALNLISRKPEKHLEKEKAFGLTGQLNHVYTAGDYLFLDISYKNNTRLRYEIDELRFRVDDRKVTKASNVQSFELKPVLMLFKTPVFSKSYRNIFVFKKLSFSGNKVMLAELSEKQVSGRVLILKIKWQDILDADTLPN</sequence>
<dbReference type="EMBL" id="QWDC01000003">
    <property type="protein sequence ID" value="RFZ91075.1"/>
    <property type="molecule type" value="Genomic_DNA"/>
</dbReference>
<evidence type="ECO:0000313" key="3">
    <source>
        <dbReference type="Proteomes" id="UP000264217"/>
    </source>
</evidence>
<dbReference type="RefSeq" id="WP_117393277.1">
    <property type="nucleotide sequence ID" value="NZ_QWDC01000003.1"/>
</dbReference>
<dbReference type="InterPro" id="IPR022298">
    <property type="entry name" value="Conjug_transposon_TraN"/>
</dbReference>
<comment type="caution">
    <text evidence="2">The sequence shown here is derived from an EMBL/GenBank/DDBJ whole genome shotgun (WGS) entry which is preliminary data.</text>
</comment>
<dbReference type="OrthoDB" id="1038500at2"/>
<reference evidence="2 3" key="1">
    <citation type="submission" date="2018-08" db="EMBL/GenBank/DDBJ databases">
        <title>Mucilaginibacter sp. MYSH2.</title>
        <authorList>
            <person name="Seo T."/>
        </authorList>
    </citation>
    <scope>NUCLEOTIDE SEQUENCE [LARGE SCALE GENOMIC DNA]</scope>
    <source>
        <strain evidence="2 3">MYSH2</strain>
    </source>
</reference>
<accession>A0A372NRV0</accession>
<evidence type="ECO:0000313" key="2">
    <source>
        <dbReference type="EMBL" id="RFZ91075.1"/>
    </source>
</evidence>